<dbReference type="STRING" id="228908.NEQ199"/>
<dbReference type="InterPro" id="IPR004365">
    <property type="entry name" value="NA-bd_OB_tRNA"/>
</dbReference>
<dbReference type="EMBL" id="AE017199">
    <property type="protein sequence ID" value="AAR39053.1"/>
    <property type="molecule type" value="Genomic_DNA"/>
</dbReference>
<dbReference type="Proteomes" id="UP000000578">
    <property type="component" value="Chromosome"/>
</dbReference>
<dbReference type="GO" id="GO:0003676">
    <property type="term" value="F:nucleic acid binding"/>
    <property type="evidence" value="ECO:0007669"/>
    <property type="project" value="InterPro"/>
</dbReference>
<dbReference type="InterPro" id="IPR012340">
    <property type="entry name" value="NA-bd_OB-fold"/>
</dbReference>
<dbReference type="BioCyc" id="NEQU228908:GJB6-215-MONOMER"/>
<evidence type="ECO:0000313" key="3">
    <source>
        <dbReference type="Proteomes" id="UP000000578"/>
    </source>
</evidence>
<evidence type="ECO:0000313" key="2">
    <source>
        <dbReference type="EMBL" id="AAR39053.1"/>
    </source>
</evidence>
<dbReference type="AlphaFoldDB" id="Q74MP9"/>
<reference evidence="2 3" key="1">
    <citation type="journal article" date="2003" name="Proc. Natl. Acad. Sci. U.S.A.">
        <title>The genome of Nanoarchaeum equitans: insights into early archaeal evolution and derived parasitism.</title>
        <authorList>
            <person name="Waters E."/>
            <person name="Hohn M.J."/>
            <person name="Ahel I."/>
            <person name="Graham D.E."/>
            <person name="Adams M.D."/>
            <person name="Barnstead M."/>
            <person name="Beeson K.Y."/>
            <person name="Bibbs L."/>
            <person name="Bolanos R."/>
            <person name="Keller M."/>
            <person name="Kretz K."/>
            <person name="Lin X."/>
            <person name="Mathur E."/>
            <person name="Ni J."/>
            <person name="Podar M."/>
            <person name="Richardson T."/>
            <person name="Sutton G.G."/>
            <person name="Simon M."/>
            <person name="Soll D."/>
            <person name="Stetter K.O."/>
            <person name="Short J.M."/>
            <person name="Noordewier M."/>
        </authorList>
    </citation>
    <scope>NUCLEOTIDE SEQUENCE [LARGE SCALE GENOMIC DNA]</scope>
    <source>
        <strain evidence="2 3">Kin4-M</strain>
    </source>
</reference>
<dbReference type="EnsemblBacteria" id="AAR39053">
    <property type="protein sequence ID" value="AAR39053"/>
    <property type="gene ID" value="NEQ199"/>
</dbReference>
<name>Q74MP9_NANEQ</name>
<gene>
    <name evidence="2" type="ordered locus">NEQ199</name>
</gene>
<dbReference type="Gene3D" id="2.40.50.140">
    <property type="entry name" value="Nucleic acid-binding proteins"/>
    <property type="match status" value="1"/>
</dbReference>
<dbReference type="Pfam" id="PF01336">
    <property type="entry name" value="tRNA_anti-codon"/>
    <property type="match status" value="1"/>
</dbReference>
<feature type="domain" description="OB" evidence="1">
    <location>
        <begin position="71"/>
        <end position="145"/>
    </location>
</feature>
<proteinExistence type="predicted"/>
<sequence>MDEEELIQLIIEKTGKSREEIEKMVEEKIKAFNNLISRRGALLLVAKKLGVLYKNTPKEKKIGELESWEYVKVKGKILKSFGLISYSKGKFQPIILGDETGTIKAIIWNTDKELPENTVIEAIGKTKINKKTGNLELHIDSYKILESDLEIKPQKQEFVGICIVKYPKKQTQKGTIVSKAILTSLDRELPVVYFNDFDWEIGHIYKVYGKLKKNIKTGKIEFFADKVEEATLKDLKAFKGEAD</sequence>
<dbReference type="HOGENOM" id="CLU_1140584_0_0_2"/>
<organism evidence="2 3">
    <name type="scientific">Nanoarchaeum equitans (strain Kin4-M)</name>
    <dbReference type="NCBI Taxonomy" id="228908"/>
    <lineage>
        <taxon>Archaea</taxon>
        <taxon>Nanobdellota</taxon>
        <taxon>Candidatus Nanoarchaeia</taxon>
        <taxon>Nanoarchaeales</taxon>
        <taxon>Nanoarchaeaceae</taxon>
        <taxon>Nanoarchaeum</taxon>
    </lineage>
</organism>
<dbReference type="SMR" id="Q74MP9"/>
<keyword evidence="3" id="KW-1185">Reference proteome</keyword>
<protein>
    <submittedName>
        <fullName evidence="2">NEQ199</fullName>
    </submittedName>
</protein>
<accession>Q74MP9</accession>
<dbReference type="SUPFAM" id="SSF50249">
    <property type="entry name" value="Nucleic acid-binding proteins"/>
    <property type="match status" value="1"/>
</dbReference>
<dbReference type="KEGG" id="neq:NEQ199"/>
<evidence type="ECO:0000259" key="1">
    <source>
        <dbReference type="Pfam" id="PF01336"/>
    </source>
</evidence>